<sequence>MPAIGDDMREGGPFDKARSALFLAAGTADLSTSRSVDFARLQPMNAARELADLLKEWARVGKTQRVIQVHGGDNREAWSRHVYAMDLVAQVNRVLLAMEAAGRPTEHYRRSETEWVKGIVVPNVQWNSQHQSDAVLVAQTTIDQLHALADVIDGNPEAYHLEEAGRTQSLGALDELVELLNDDEITLSVHERRYVFELITALKTALTEHETFDAIDLLRRINELVGYLTDLAEQVDALGNKKLATRIRTLGRKVRPVAFRTAIVGAAAIQTAAAAKELLP</sequence>
<reference evidence="1" key="1">
    <citation type="journal article" date="2014" name="Int. J. Syst. Evol. Microbiol.">
        <title>Complete genome sequence of Corynebacterium casei LMG S-19264T (=DSM 44701T), isolated from a smear-ripened cheese.</title>
        <authorList>
            <consortium name="US DOE Joint Genome Institute (JGI-PGF)"/>
            <person name="Walter F."/>
            <person name="Albersmeier A."/>
            <person name="Kalinowski J."/>
            <person name="Ruckert C."/>
        </authorList>
    </citation>
    <scope>NUCLEOTIDE SEQUENCE</scope>
    <source>
        <strain evidence="1">CGMCC 1.16548</strain>
    </source>
</reference>
<reference evidence="1" key="2">
    <citation type="submission" date="2020-09" db="EMBL/GenBank/DDBJ databases">
        <authorList>
            <person name="Sun Q."/>
            <person name="Zhou Y."/>
        </authorList>
    </citation>
    <scope>NUCLEOTIDE SEQUENCE</scope>
    <source>
        <strain evidence="1">CGMCC 1.16548</strain>
    </source>
</reference>
<dbReference type="Proteomes" id="UP000617531">
    <property type="component" value="Unassembled WGS sequence"/>
</dbReference>
<gene>
    <name evidence="1" type="ORF">GCM10011600_03940</name>
</gene>
<dbReference type="EMBL" id="BNAI01000001">
    <property type="protein sequence ID" value="GHF06545.1"/>
    <property type="molecule type" value="Genomic_DNA"/>
</dbReference>
<protein>
    <submittedName>
        <fullName evidence="1">Uncharacterized protein</fullName>
    </submittedName>
</protein>
<proteinExistence type="predicted"/>
<evidence type="ECO:0000313" key="2">
    <source>
        <dbReference type="Proteomes" id="UP000617531"/>
    </source>
</evidence>
<accession>A0A8J3GNB5</accession>
<keyword evidence="2" id="KW-1185">Reference proteome</keyword>
<organism evidence="1 2">
    <name type="scientific">Pseudolysinimonas yzui</name>
    <dbReference type="NCBI Taxonomy" id="2708254"/>
    <lineage>
        <taxon>Bacteria</taxon>
        <taxon>Bacillati</taxon>
        <taxon>Actinomycetota</taxon>
        <taxon>Actinomycetes</taxon>
        <taxon>Micrococcales</taxon>
        <taxon>Microbacteriaceae</taxon>
        <taxon>Pseudolysinimonas</taxon>
    </lineage>
</organism>
<evidence type="ECO:0000313" key="1">
    <source>
        <dbReference type="EMBL" id="GHF06545.1"/>
    </source>
</evidence>
<comment type="caution">
    <text evidence="1">The sequence shown here is derived from an EMBL/GenBank/DDBJ whole genome shotgun (WGS) entry which is preliminary data.</text>
</comment>
<name>A0A8J3GNB5_9MICO</name>
<dbReference type="AlphaFoldDB" id="A0A8J3GNB5"/>